<organism evidence="3 4">
    <name type="scientific">Dibothriocephalus latus</name>
    <name type="common">Fish tapeworm</name>
    <name type="synonym">Diphyllobothrium latum</name>
    <dbReference type="NCBI Taxonomy" id="60516"/>
    <lineage>
        <taxon>Eukaryota</taxon>
        <taxon>Metazoa</taxon>
        <taxon>Spiralia</taxon>
        <taxon>Lophotrochozoa</taxon>
        <taxon>Platyhelminthes</taxon>
        <taxon>Cestoda</taxon>
        <taxon>Eucestoda</taxon>
        <taxon>Diphyllobothriidea</taxon>
        <taxon>Diphyllobothriidae</taxon>
        <taxon>Dibothriocephalus</taxon>
    </lineage>
</organism>
<feature type="coiled-coil region" evidence="1">
    <location>
        <begin position="223"/>
        <end position="250"/>
    </location>
</feature>
<protein>
    <submittedName>
        <fullName evidence="3">Uncharacterized protein</fullName>
    </submittedName>
</protein>
<gene>
    <name evidence="3" type="ORF">DILT_LOCUS11134</name>
</gene>
<feature type="compositionally biased region" description="Basic and acidic residues" evidence="2">
    <location>
        <begin position="484"/>
        <end position="515"/>
    </location>
</feature>
<keyword evidence="4" id="KW-1185">Reference proteome</keyword>
<evidence type="ECO:0000256" key="1">
    <source>
        <dbReference type="SAM" id="Coils"/>
    </source>
</evidence>
<evidence type="ECO:0000313" key="3">
    <source>
        <dbReference type="EMBL" id="VDN15303.1"/>
    </source>
</evidence>
<feature type="region of interest" description="Disordered" evidence="2">
    <location>
        <begin position="300"/>
        <end position="515"/>
    </location>
</feature>
<dbReference type="Proteomes" id="UP000281553">
    <property type="component" value="Unassembled WGS sequence"/>
</dbReference>
<evidence type="ECO:0000256" key="2">
    <source>
        <dbReference type="SAM" id="MobiDB-lite"/>
    </source>
</evidence>
<keyword evidence="1" id="KW-0175">Coiled coil</keyword>
<feature type="compositionally biased region" description="Polar residues" evidence="2">
    <location>
        <begin position="337"/>
        <end position="359"/>
    </location>
</feature>
<feature type="compositionally biased region" description="Acidic residues" evidence="2">
    <location>
        <begin position="311"/>
        <end position="324"/>
    </location>
</feature>
<dbReference type="AlphaFoldDB" id="A0A3P7LWA0"/>
<reference evidence="3 4" key="1">
    <citation type="submission" date="2018-11" db="EMBL/GenBank/DDBJ databases">
        <authorList>
            <consortium name="Pathogen Informatics"/>
        </authorList>
    </citation>
    <scope>NUCLEOTIDE SEQUENCE [LARGE SCALE GENOMIC DNA]</scope>
</reference>
<proteinExistence type="predicted"/>
<accession>A0A3P7LWA0</accession>
<dbReference type="OrthoDB" id="6255404at2759"/>
<sequence length="613" mass="70117">MTSGPTARSRSRQRPPQSLESVYSLAENAVTFLQKYFTEIEEKFRGFKFVQAESLKKTWTKVAAARRGINLATLTEAQCKNLADELGGESGGASYVDKVKKLQELAIVSQDMSSLFNRLDKKLTLVLTDGLCVYCVSLIELTEQVHQDVQEYEDFIADQNQEFAQRLTELKQNQQRWTNYTRDMSSTVRNFEKLEGIFLEVCTAWDVITSCIDERIARDKSYPEKLTQLINQSKEEIEELKQEYLLIGENEQQTASQQRQRKLQLEKCKRHRKQLRTSLAHTKKAHKFCSDRLAALEREVNGTSEVKQAEDENDSDGSDEDGGEEGDRHTESEQNESDTCSTGSPQRAKTMKDQSSNTKTNKKGPEKPAKGKKNAKSTEDRKEQTNKADEETENEDLKDADTPTRGDKAPEPDHSPNETDRGRGREADRKKKETRQASRSRPRPGSENEGRTAQSTAKSPVRKRNEKPTTQQKTGGSTGSNDSRQNRSIEQQKKQQMESYRRRNENMQKEEDQLREQLAKVEKRISDLQKEIEDIDQEDSFNDGRRAEIQAEISRLEVQIIDCRAILHRRGRGQTLMELQKTGKAKGNQKSKCPDLLAMLLFPDRHKSCHILC</sequence>
<feature type="compositionally biased region" description="Basic and acidic residues" evidence="2">
    <location>
        <begin position="376"/>
        <end position="436"/>
    </location>
</feature>
<dbReference type="EMBL" id="UYRU01062055">
    <property type="protein sequence ID" value="VDN15303.1"/>
    <property type="molecule type" value="Genomic_DNA"/>
</dbReference>
<name>A0A3P7LWA0_DIBLA</name>
<evidence type="ECO:0000313" key="4">
    <source>
        <dbReference type="Proteomes" id="UP000281553"/>
    </source>
</evidence>